<protein>
    <submittedName>
        <fullName evidence="3">Uncharacterized protein</fullName>
    </submittedName>
</protein>
<name>A0A9N7UP19_PLEPL</name>
<feature type="region of interest" description="Disordered" evidence="1">
    <location>
        <begin position="1"/>
        <end position="27"/>
    </location>
</feature>
<comment type="caution">
    <text evidence="3">The sequence shown here is derived from an EMBL/GenBank/DDBJ whole genome shotgun (WGS) entry which is preliminary data.</text>
</comment>
<keyword evidence="2" id="KW-0472">Membrane</keyword>
<evidence type="ECO:0000256" key="2">
    <source>
        <dbReference type="SAM" id="Phobius"/>
    </source>
</evidence>
<organism evidence="3 4">
    <name type="scientific">Pleuronectes platessa</name>
    <name type="common">European plaice</name>
    <dbReference type="NCBI Taxonomy" id="8262"/>
    <lineage>
        <taxon>Eukaryota</taxon>
        <taxon>Metazoa</taxon>
        <taxon>Chordata</taxon>
        <taxon>Craniata</taxon>
        <taxon>Vertebrata</taxon>
        <taxon>Euteleostomi</taxon>
        <taxon>Actinopterygii</taxon>
        <taxon>Neopterygii</taxon>
        <taxon>Teleostei</taxon>
        <taxon>Neoteleostei</taxon>
        <taxon>Acanthomorphata</taxon>
        <taxon>Carangaria</taxon>
        <taxon>Pleuronectiformes</taxon>
        <taxon>Pleuronectoidei</taxon>
        <taxon>Pleuronectidae</taxon>
        <taxon>Pleuronectes</taxon>
    </lineage>
</organism>
<dbReference type="EMBL" id="CADEAL010001654">
    <property type="protein sequence ID" value="CAB1434342.1"/>
    <property type="molecule type" value="Genomic_DNA"/>
</dbReference>
<feature type="transmembrane region" description="Helical" evidence="2">
    <location>
        <begin position="42"/>
        <end position="59"/>
    </location>
</feature>
<dbReference type="Proteomes" id="UP001153269">
    <property type="component" value="Unassembled WGS sequence"/>
</dbReference>
<accession>A0A9N7UP19</accession>
<feature type="compositionally biased region" description="Low complexity" evidence="1">
    <location>
        <begin position="14"/>
        <end position="27"/>
    </location>
</feature>
<keyword evidence="2" id="KW-0812">Transmembrane</keyword>
<keyword evidence="4" id="KW-1185">Reference proteome</keyword>
<evidence type="ECO:0000256" key="1">
    <source>
        <dbReference type="SAM" id="MobiDB-lite"/>
    </source>
</evidence>
<proteinExistence type="predicted"/>
<dbReference type="AlphaFoldDB" id="A0A9N7UP19"/>
<evidence type="ECO:0000313" key="3">
    <source>
        <dbReference type="EMBL" id="CAB1434342.1"/>
    </source>
</evidence>
<evidence type="ECO:0000313" key="4">
    <source>
        <dbReference type="Proteomes" id="UP001153269"/>
    </source>
</evidence>
<keyword evidence="2" id="KW-1133">Transmembrane helix</keyword>
<sequence>MHVTYRSPGTSTHSAAGSARGCRGASGDKAQVPRLVQHHGSLLLFFVFFVFFLFFLFFLRKRVSNKIHFSSNKFFPIAKYSAASRREWIRLLPPSPALHYTVV</sequence>
<reference evidence="3" key="1">
    <citation type="submission" date="2020-03" db="EMBL/GenBank/DDBJ databases">
        <authorList>
            <person name="Weist P."/>
        </authorList>
    </citation>
    <scope>NUCLEOTIDE SEQUENCE</scope>
</reference>
<gene>
    <name evidence="3" type="ORF">PLEPLA_LOCUS22393</name>
</gene>